<sequence length="391" mass="42039">MEHFNYVALDPQGQRHAGSVLATNRSEAERQLGDQQLLIVALEAVQARARKSGGPVNVVALIDELSTLLEASVPLAEAVDTLGQGLPADHPLHGILSDIRGGKGFSAALRESALELPDYVLQLVRSGETTGKLAAAMRAAAQHLESDAKVRQEARNAMIYPMVLVFSGIVATLVMFVFVVPRFASVLSNPKAELPWVSQLILTAGLWLAQHQVGVGLVISALLMLGIAAWQRKEVKDAAWEFAARLPVLGPWTLHAELSRWSSLFAVLLQSKVPLLQALQQANETLRRRSLRTQAALVLADVRGGRSLSESLGKHTILDAAGLNLIRVGERSGALPQTVASLSRVHSNQAQLRLKRFLVLLEPITILGISVVLGGIMVSVMLAITSLTNVL</sequence>
<dbReference type="Pfam" id="PF00482">
    <property type="entry name" value="T2SSF"/>
    <property type="match status" value="2"/>
</dbReference>
<dbReference type="InterPro" id="IPR003004">
    <property type="entry name" value="GspF/PilC"/>
</dbReference>
<accession>A0ABV0GAH8</accession>
<feature type="domain" description="Type II secretion system protein GspF" evidence="8">
    <location>
        <begin position="262"/>
        <end position="382"/>
    </location>
</feature>
<dbReference type="InterPro" id="IPR042094">
    <property type="entry name" value="T2SS_GspF_sf"/>
</dbReference>
<dbReference type="InterPro" id="IPR018076">
    <property type="entry name" value="T2SS_GspF_dom"/>
</dbReference>
<keyword evidence="6 7" id="KW-0472">Membrane</keyword>
<comment type="subcellular location">
    <subcellularLocation>
        <location evidence="1">Cell membrane</location>
        <topology evidence="1">Multi-pass membrane protein</topology>
    </subcellularLocation>
</comment>
<dbReference type="PANTHER" id="PTHR30012:SF0">
    <property type="entry name" value="TYPE II SECRETION SYSTEM PROTEIN F-RELATED"/>
    <property type="match status" value="1"/>
</dbReference>
<keyword evidence="3" id="KW-1003">Cell membrane</keyword>
<gene>
    <name evidence="9" type="ORF">ABDJ40_04610</name>
</gene>
<keyword evidence="4 7" id="KW-0812">Transmembrane</keyword>
<reference evidence="9 10" key="1">
    <citation type="submission" date="2024-05" db="EMBL/GenBank/DDBJ databases">
        <title>Roseateles sp. 2.12 16S ribosomal RNA gene Genome sequencing and assembly.</title>
        <authorList>
            <person name="Woo H."/>
        </authorList>
    </citation>
    <scope>NUCLEOTIDE SEQUENCE [LARGE SCALE GENOMIC DNA]</scope>
    <source>
        <strain evidence="9 10">2.12</strain>
    </source>
</reference>
<feature type="domain" description="Type II secretion system protein GspF" evidence="8">
    <location>
        <begin position="62"/>
        <end position="181"/>
    </location>
</feature>
<evidence type="ECO:0000259" key="8">
    <source>
        <dbReference type="Pfam" id="PF00482"/>
    </source>
</evidence>
<dbReference type="PRINTS" id="PR00812">
    <property type="entry name" value="BCTERIALGSPF"/>
</dbReference>
<protein>
    <submittedName>
        <fullName evidence="9">Type II secretion system F family protein</fullName>
    </submittedName>
</protein>
<evidence type="ECO:0000313" key="10">
    <source>
        <dbReference type="Proteomes" id="UP001462640"/>
    </source>
</evidence>
<feature type="transmembrane region" description="Helical" evidence="7">
    <location>
        <begin position="357"/>
        <end position="384"/>
    </location>
</feature>
<dbReference type="EMBL" id="JBDPZC010000001">
    <property type="protein sequence ID" value="MEO3712046.1"/>
    <property type="molecule type" value="Genomic_DNA"/>
</dbReference>
<dbReference type="PANTHER" id="PTHR30012">
    <property type="entry name" value="GENERAL SECRETION PATHWAY PROTEIN"/>
    <property type="match status" value="1"/>
</dbReference>
<organism evidence="9 10">
    <name type="scientific">Roseateles flavus</name>
    <dbReference type="NCBI Taxonomy" id="3149041"/>
    <lineage>
        <taxon>Bacteria</taxon>
        <taxon>Pseudomonadati</taxon>
        <taxon>Pseudomonadota</taxon>
        <taxon>Betaproteobacteria</taxon>
        <taxon>Burkholderiales</taxon>
        <taxon>Sphaerotilaceae</taxon>
        <taxon>Roseateles</taxon>
    </lineage>
</organism>
<dbReference type="Gene3D" id="1.20.81.30">
    <property type="entry name" value="Type II secretion system (T2SS), domain F"/>
    <property type="match status" value="2"/>
</dbReference>
<evidence type="ECO:0000256" key="4">
    <source>
        <dbReference type="ARBA" id="ARBA00022692"/>
    </source>
</evidence>
<comment type="caution">
    <text evidence="9">The sequence shown here is derived from an EMBL/GenBank/DDBJ whole genome shotgun (WGS) entry which is preliminary data.</text>
</comment>
<feature type="transmembrane region" description="Helical" evidence="7">
    <location>
        <begin position="200"/>
        <end position="230"/>
    </location>
</feature>
<dbReference type="Proteomes" id="UP001462640">
    <property type="component" value="Unassembled WGS sequence"/>
</dbReference>
<evidence type="ECO:0000313" key="9">
    <source>
        <dbReference type="EMBL" id="MEO3712046.1"/>
    </source>
</evidence>
<dbReference type="RefSeq" id="WP_347606651.1">
    <property type="nucleotide sequence ID" value="NZ_JBDPZC010000001.1"/>
</dbReference>
<evidence type="ECO:0000256" key="6">
    <source>
        <dbReference type="ARBA" id="ARBA00023136"/>
    </source>
</evidence>
<evidence type="ECO:0000256" key="1">
    <source>
        <dbReference type="ARBA" id="ARBA00004651"/>
    </source>
</evidence>
<comment type="similarity">
    <text evidence="2">Belongs to the GSP F family.</text>
</comment>
<evidence type="ECO:0000256" key="7">
    <source>
        <dbReference type="SAM" id="Phobius"/>
    </source>
</evidence>
<evidence type="ECO:0000256" key="5">
    <source>
        <dbReference type="ARBA" id="ARBA00022989"/>
    </source>
</evidence>
<evidence type="ECO:0000256" key="3">
    <source>
        <dbReference type="ARBA" id="ARBA00022475"/>
    </source>
</evidence>
<feature type="transmembrane region" description="Helical" evidence="7">
    <location>
        <begin position="159"/>
        <end position="180"/>
    </location>
</feature>
<name>A0ABV0GAH8_9BURK</name>
<proteinExistence type="inferred from homology"/>
<evidence type="ECO:0000256" key="2">
    <source>
        <dbReference type="ARBA" id="ARBA00005745"/>
    </source>
</evidence>
<keyword evidence="5 7" id="KW-1133">Transmembrane helix</keyword>
<keyword evidence="10" id="KW-1185">Reference proteome</keyword>